<dbReference type="InterPro" id="IPR001258">
    <property type="entry name" value="NHL_repeat"/>
</dbReference>
<evidence type="ECO:0000313" key="6">
    <source>
        <dbReference type="EMBL" id="CAF0779204.1"/>
    </source>
</evidence>
<dbReference type="AlphaFoldDB" id="A0A813RCX3"/>
<sequence length="415" mass="45458">MQLVDDSSISARVVRRYRMRNRILIIASAILSILLIILMSLLIHRARKQQSLPDVYEKGHGSPMSSSSSSTITTTTATTSFVGTTPADTSSSIITSTSTTVTTTSASKPSLKICSAATWSKKGITVAGGTNSGSGLNQLTIPVDMFVNSEDAIYIADSFNHRIVKWNPGASEGIVVVGGGTAGNRTHELNYVTGLFVDSEESIYVADNHNHRVQKFKKDSKHATTLIGEYGPGSGINQINNCWGLYVDKKFNIYVSEHSNHRITKWSPGAKIGQRVAFVSKPLGIHVDESNDDVYVASYSGDCVYRYSTDRKPVQRIGEKVLNSPYDFAFVPGFDSNNRDIIIADSEHHRVVKMNLDEPDLVTIIAGITNQGGSSAEEFNEPRRVRFDSKGNLLVLDSNNNRVQKFLIENNKCDS</sequence>
<evidence type="ECO:0000313" key="7">
    <source>
        <dbReference type="EMBL" id="CAF1186167.1"/>
    </source>
</evidence>
<dbReference type="Pfam" id="PF01436">
    <property type="entry name" value="NHL"/>
    <property type="match status" value="2"/>
</dbReference>
<name>A0A813RCX3_ADIRI</name>
<keyword evidence="5" id="KW-0812">Transmembrane</keyword>
<dbReference type="InterPro" id="IPR011042">
    <property type="entry name" value="6-blade_b-propeller_TolB-like"/>
</dbReference>
<evidence type="ECO:0000256" key="2">
    <source>
        <dbReference type="ARBA" id="ARBA00022737"/>
    </source>
</evidence>
<dbReference type="Gene3D" id="2.120.10.30">
    <property type="entry name" value="TolB, C-terminal domain"/>
    <property type="match status" value="2"/>
</dbReference>
<keyword evidence="1" id="KW-0732">Signal</keyword>
<evidence type="ECO:0000256" key="5">
    <source>
        <dbReference type="SAM" id="Phobius"/>
    </source>
</evidence>
<dbReference type="SUPFAM" id="SSF101898">
    <property type="entry name" value="NHL repeat"/>
    <property type="match status" value="1"/>
</dbReference>
<dbReference type="CDD" id="cd05819">
    <property type="entry name" value="NHL"/>
    <property type="match status" value="1"/>
</dbReference>
<dbReference type="EMBL" id="CAJNOR010000060">
    <property type="protein sequence ID" value="CAF0779204.1"/>
    <property type="molecule type" value="Genomic_DNA"/>
</dbReference>
<keyword evidence="5" id="KW-0472">Membrane</keyword>
<evidence type="ECO:0000313" key="8">
    <source>
        <dbReference type="Proteomes" id="UP000663828"/>
    </source>
</evidence>
<dbReference type="EMBL" id="CAJNOJ010000140">
    <property type="protein sequence ID" value="CAF1186167.1"/>
    <property type="molecule type" value="Genomic_DNA"/>
</dbReference>
<keyword evidence="8" id="KW-1185">Reference proteome</keyword>
<gene>
    <name evidence="7" type="ORF">EDS130_LOCUS24534</name>
    <name evidence="6" type="ORF">XAT740_LOCUS1875</name>
</gene>
<dbReference type="OrthoDB" id="9975298at2759"/>
<keyword evidence="5" id="KW-1133">Transmembrane helix</keyword>
<feature type="repeat" description="NHL" evidence="4">
    <location>
        <begin position="373"/>
        <end position="409"/>
    </location>
</feature>
<dbReference type="PROSITE" id="PS51125">
    <property type="entry name" value="NHL"/>
    <property type="match status" value="2"/>
</dbReference>
<reference evidence="6" key="1">
    <citation type="submission" date="2021-02" db="EMBL/GenBank/DDBJ databases">
        <authorList>
            <person name="Nowell W R."/>
        </authorList>
    </citation>
    <scope>NUCLEOTIDE SEQUENCE</scope>
</reference>
<evidence type="ECO:0000256" key="4">
    <source>
        <dbReference type="PROSITE-ProRule" id="PRU00504"/>
    </source>
</evidence>
<evidence type="ECO:0000256" key="1">
    <source>
        <dbReference type="ARBA" id="ARBA00022729"/>
    </source>
</evidence>
<protein>
    <submittedName>
        <fullName evidence="6">Uncharacterized protein</fullName>
    </submittedName>
</protein>
<organism evidence="6 8">
    <name type="scientific">Adineta ricciae</name>
    <name type="common">Rotifer</name>
    <dbReference type="NCBI Taxonomy" id="249248"/>
    <lineage>
        <taxon>Eukaryota</taxon>
        <taxon>Metazoa</taxon>
        <taxon>Spiralia</taxon>
        <taxon>Gnathifera</taxon>
        <taxon>Rotifera</taxon>
        <taxon>Eurotatoria</taxon>
        <taxon>Bdelloidea</taxon>
        <taxon>Adinetida</taxon>
        <taxon>Adinetidae</taxon>
        <taxon>Adineta</taxon>
    </lineage>
</organism>
<dbReference type="PANTHER" id="PTHR10680:SF14">
    <property type="entry name" value="PEPTIDYL-GLYCINE ALPHA-AMIDATING MONOOXYGENASE"/>
    <property type="match status" value="1"/>
</dbReference>
<dbReference type="Proteomes" id="UP000663828">
    <property type="component" value="Unassembled WGS sequence"/>
</dbReference>
<feature type="transmembrane region" description="Helical" evidence="5">
    <location>
        <begin position="21"/>
        <end position="43"/>
    </location>
</feature>
<dbReference type="PANTHER" id="PTHR10680">
    <property type="entry name" value="PEPTIDYL-GLYCINE ALPHA-AMIDATING MONOOXYGENASE"/>
    <property type="match status" value="1"/>
</dbReference>
<feature type="repeat" description="NHL" evidence="4">
    <location>
        <begin position="180"/>
        <end position="219"/>
    </location>
</feature>
<keyword evidence="3" id="KW-0325">Glycoprotein</keyword>
<proteinExistence type="predicted"/>
<comment type="caution">
    <text evidence="6">The sequence shown here is derived from an EMBL/GenBank/DDBJ whole genome shotgun (WGS) entry which is preliminary data.</text>
</comment>
<keyword evidence="2" id="KW-0677">Repeat</keyword>
<dbReference type="Proteomes" id="UP000663852">
    <property type="component" value="Unassembled WGS sequence"/>
</dbReference>
<evidence type="ECO:0000256" key="3">
    <source>
        <dbReference type="ARBA" id="ARBA00023180"/>
    </source>
</evidence>
<accession>A0A813RCX3</accession>